<reference evidence="3" key="1">
    <citation type="journal article" date="2019" name="Int. J. Syst. Evol. Microbiol.">
        <title>The Global Catalogue of Microorganisms (GCM) 10K type strain sequencing project: providing services to taxonomists for standard genome sequencing and annotation.</title>
        <authorList>
            <consortium name="The Broad Institute Genomics Platform"/>
            <consortium name="The Broad Institute Genome Sequencing Center for Infectious Disease"/>
            <person name="Wu L."/>
            <person name="Ma J."/>
        </authorList>
    </citation>
    <scope>NUCLEOTIDE SEQUENCE [LARGE SCALE GENOMIC DNA]</scope>
    <source>
        <strain evidence="3">JCM 16026</strain>
    </source>
</reference>
<name>A0ABP5MMW1_9MICO</name>
<proteinExistence type="predicted"/>
<evidence type="ECO:0000256" key="1">
    <source>
        <dbReference type="SAM" id="Phobius"/>
    </source>
</evidence>
<dbReference type="EMBL" id="BAAAQT010000008">
    <property type="protein sequence ID" value="GAA2175980.1"/>
    <property type="molecule type" value="Genomic_DNA"/>
</dbReference>
<comment type="caution">
    <text evidence="2">The sequence shown here is derived from an EMBL/GenBank/DDBJ whole genome shotgun (WGS) entry which is preliminary data.</text>
</comment>
<keyword evidence="3" id="KW-1185">Reference proteome</keyword>
<keyword evidence="1" id="KW-1133">Transmembrane helix</keyword>
<keyword evidence="1" id="KW-0472">Membrane</keyword>
<dbReference type="Proteomes" id="UP001501599">
    <property type="component" value="Unassembled WGS sequence"/>
</dbReference>
<gene>
    <name evidence="2" type="ORF">GCM10009846_27990</name>
</gene>
<protein>
    <submittedName>
        <fullName evidence="2">Uncharacterized protein</fullName>
    </submittedName>
</protein>
<accession>A0ABP5MMW1</accession>
<evidence type="ECO:0000313" key="2">
    <source>
        <dbReference type="EMBL" id="GAA2175980.1"/>
    </source>
</evidence>
<feature type="transmembrane region" description="Helical" evidence="1">
    <location>
        <begin position="15"/>
        <end position="39"/>
    </location>
</feature>
<keyword evidence="1" id="KW-0812">Transmembrane</keyword>
<sequence length="70" mass="7678">MDIVDRAQDLLNLGVAVYAAIALMLLGMLALLSLGVAVIERRGTRVERRRASRRAVSYGATRRRVLGAVR</sequence>
<evidence type="ECO:0000313" key="3">
    <source>
        <dbReference type="Proteomes" id="UP001501599"/>
    </source>
</evidence>
<organism evidence="2 3">
    <name type="scientific">Agrococcus versicolor</name>
    <dbReference type="NCBI Taxonomy" id="501482"/>
    <lineage>
        <taxon>Bacteria</taxon>
        <taxon>Bacillati</taxon>
        <taxon>Actinomycetota</taxon>
        <taxon>Actinomycetes</taxon>
        <taxon>Micrococcales</taxon>
        <taxon>Microbacteriaceae</taxon>
        <taxon>Agrococcus</taxon>
    </lineage>
</organism>
<dbReference type="RefSeq" id="WP_344344690.1">
    <property type="nucleotide sequence ID" value="NZ_BAAAQT010000008.1"/>
</dbReference>